<dbReference type="AlphaFoldDB" id="A0A7X2H2Z1"/>
<accession>A0A7X2H2Z1</accession>
<dbReference type="EMBL" id="WJXB01000002">
    <property type="protein sequence ID" value="MRN52410.1"/>
    <property type="molecule type" value="Genomic_DNA"/>
</dbReference>
<sequence length="68" mass="7768">MKKRLHSQMYSENDFVVHTGLASKSSFCRYGASVTFSDEPDFLYYYSICNDGKIIQDGYTGLSSKHIE</sequence>
<gene>
    <name evidence="1" type="ORF">GJB61_05305</name>
</gene>
<comment type="caution">
    <text evidence="1">The sequence shown here is derived from an EMBL/GenBank/DDBJ whole genome shotgun (WGS) entry which is preliminary data.</text>
</comment>
<dbReference type="RefSeq" id="WP_154117437.1">
    <property type="nucleotide sequence ID" value="NZ_WJXB01000002.1"/>
</dbReference>
<reference evidence="1 2" key="1">
    <citation type="submission" date="2019-11" db="EMBL/GenBank/DDBJ databases">
        <title>Paenibacillus monticola sp. nov., a novel PGPR strain isolated from mountain sample in China.</title>
        <authorList>
            <person name="Zhao Q."/>
            <person name="Li H.-P."/>
            <person name="Zhang J.-L."/>
        </authorList>
    </citation>
    <scope>NUCLEOTIDE SEQUENCE [LARGE SCALE GENOMIC DNA]</scope>
    <source>
        <strain evidence="1 2">LC-T2</strain>
    </source>
</reference>
<evidence type="ECO:0000313" key="1">
    <source>
        <dbReference type="EMBL" id="MRN52410.1"/>
    </source>
</evidence>
<protein>
    <submittedName>
        <fullName evidence="1">Uncharacterized protein</fullName>
    </submittedName>
</protein>
<proteinExistence type="predicted"/>
<keyword evidence="2" id="KW-1185">Reference proteome</keyword>
<name>A0A7X2H2Z1_9BACL</name>
<evidence type="ECO:0000313" key="2">
    <source>
        <dbReference type="Proteomes" id="UP000463051"/>
    </source>
</evidence>
<dbReference type="Proteomes" id="UP000463051">
    <property type="component" value="Unassembled WGS sequence"/>
</dbReference>
<organism evidence="1 2">
    <name type="scientific">Paenibacillus monticola</name>
    <dbReference type="NCBI Taxonomy" id="2666075"/>
    <lineage>
        <taxon>Bacteria</taxon>
        <taxon>Bacillati</taxon>
        <taxon>Bacillota</taxon>
        <taxon>Bacilli</taxon>
        <taxon>Bacillales</taxon>
        <taxon>Paenibacillaceae</taxon>
        <taxon>Paenibacillus</taxon>
    </lineage>
</organism>